<dbReference type="Proteomes" id="UP000240978">
    <property type="component" value="Unassembled WGS sequence"/>
</dbReference>
<keyword evidence="3" id="KW-1185">Reference proteome</keyword>
<reference evidence="2 3" key="1">
    <citation type="submission" date="2018-03" db="EMBL/GenBank/DDBJ databases">
        <title>Genomic Encyclopedia of Archaeal and Bacterial Type Strains, Phase II (KMG-II): from individual species to whole genera.</title>
        <authorList>
            <person name="Goeker M."/>
        </authorList>
    </citation>
    <scope>NUCLEOTIDE SEQUENCE [LARGE SCALE GENOMIC DNA]</scope>
    <source>
        <strain evidence="2 3">DSM 18107</strain>
    </source>
</reference>
<evidence type="ECO:0000256" key="1">
    <source>
        <dbReference type="SAM" id="MobiDB-lite"/>
    </source>
</evidence>
<dbReference type="AlphaFoldDB" id="A0A2P8FCY0"/>
<dbReference type="RefSeq" id="WP_106606235.1">
    <property type="nucleotide sequence ID" value="NZ_PYGK01000027.1"/>
</dbReference>
<feature type="compositionally biased region" description="Basic and acidic residues" evidence="1">
    <location>
        <begin position="737"/>
        <end position="755"/>
    </location>
</feature>
<organism evidence="2 3">
    <name type="scientific">Chitinophaga ginsengisoli</name>
    <dbReference type="NCBI Taxonomy" id="363837"/>
    <lineage>
        <taxon>Bacteria</taxon>
        <taxon>Pseudomonadati</taxon>
        <taxon>Bacteroidota</taxon>
        <taxon>Chitinophagia</taxon>
        <taxon>Chitinophagales</taxon>
        <taxon>Chitinophagaceae</taxon>
        <taxon>Chitinophaga</taxon>
    </lineage>
</organism>
<evidence type="ECO:0000313" key="2">
    <source>
        <dbReference type="EMBL" id="PSL19565.1"/>
    </source>
</evidence>
<comment type="caution">
    <text evidence="2">The sequence shown here is derived from an EMBL/GenBank/DDBJ whole genome shotgun (WGS) entry which is preliminary data.</text>
</comment>
<feature type="region of interest" description="Disordered" evidence="1">
    <location>
        <begin position="737"/>
        <end position="767"/>
    </location>
</feature>
<accession>A0A2P8FCY0</accession>
<evidence type="ECO:0000313" key="3">
    <source>
        <dbReference type="Proteomes" id="UP000240978"/>
    </source>
</evidence>
<dbReference type="EMBL" id="PYGK01000027">
    <property type="protein sequence ID" value="PSL19565.1"/>
    <property type="molecule type" value="Genomic_DNA"/>
</dbReference>
<protein>
    <submittedName>
        <fullName evidence="2">Uncharacterized protein</fullName>
    </submittedName>
</protein>
<sequence length="767" mass="86434">MKLYLLVFFSFFLQSVRGQVLLTSSLQPFSQESLQFADKSLTAVDKPYKVVYIPVWNYVMPPENLIDEKTTLTQLRNGEWGGDPDYLQQALAEQQAADLITARNYFDKLGDKTNTILVLDNIVQTIEVIDGNARKKYLEGRQFVFGDGIPASIRQVITNYSPVAQLDFNDQTLAVNDKYLEEYTSILVTTVNKNGAGSIAEDEYPKMIPLLIMIVDGIGYIHADPAAGLANLTDEEQEKLKTIIKERVNVVDIKFTPIDYRLKDKDFPIYGMEMVYAYKEKKTDDFILRPNKAANRTWKLNDKVMETIAATDRTFSFTAFIPEKDVASKYVLKDGENIFTISTDVGTDYDKKNPTTTLEIKFLYNSNKFFLKAGIKGKKPERVNFGEIIGDNDGHPTLKVGDKVDLYLYKQEGETEKVVSTAMWTTDNEKFVTADHYAVTIVDRKNTIMVKADQDGYLNIMDFAYQKPVVKDIEYSFVNINVDALPQDSKENAKTLFKNALKSIKEKNKALSAYFVSNNAKIQSYVLPGSDPLLVRPKTPENEGTVLMGFANKQLAATYRYGHLDVINISKTKKGIIQDATLVVRIYGADQQTLLDASLAPTAEGKAKAEFILTRLAKTDQNMSDKVRALIASRRLTAEALSDCYELVPDDKTVLSSYFGGMTTKKLIYLNYDGILASNMTPPATTDDKFTSVTAHEMMHVYFTSMNYYSVLKWSVIRDKQMQYGYGLGKSDCSMADGHEEYNPEDQKTCDEEKNYIPAPNPGSVQL</sequence>
<dbReference type="OrthoDB" id="9818551at2"/>
<proteinExistence type="predicted"/>
<gene>
    <name evidence="2" type="ORF">CLV42_12730</name>
</gene>
<name>A0A2P8FCY0_9BACT</name>